<reference evidence="6 7" key="1">
    <citation type="submission" date="2021-06" db="EMBL/GenBank/DDBJ databases">
        <title>Caerostris extrusa draft genome.</title>
        <authorList>
            <person name="Kono N."/>
            <person name="Arakawa K."/>
        </authorList>
    </citation>
    <scope>NUCLEOTIDE SEQUENCE [LARGE SCALE GENOMIC DNA]</scope>
</reference>
<dbReference type="InterPro" id="IPR051963">
    <property type="entry name" value="Adhesion_GPCR_A"/>
</dbReference>
<name>A0AAV4U1F4_CAEEX</name>
<comment type="similarity">
    <text evidence="1">Belongs to the G-protein coupled receptor 2 family. Adhesion G-protein coupled receptor (ADGR) subfamily.</text>
</comment>
<dbReference type="Proteomes" id="UP001054945">
    <property type="component" value="Unassembled WGS sequence"/>
</dbReference>
<keyword evidence="2" id="KW-0433">Leucine-rich repeat</keyword>
<gene>
    <name evidence="6" type="primary">AVEN_40927_1</name>
    <name evidence="6" type="ORF">CEXT_347321</name>
</gene>
<protein>
    <submittedName>
        <fullName evidence="6">LRRCT domain-containing protein</fullName>
    </submittedName>
</protein>
<sequence length="331" mass="38012">MAAIPKSPRFKSCFNKKINIPIIGTDFENGNRIQELPDDMFSQMPYLLRVGLDDNRISILSESVFNHCYDKLMALLLSGNPIQCDCSLQWIVDRNQNSHDKYVTGACVSPKRNKGTDIRDLVKQDFFFVLSLSLAEDPKDICPPNDVIEPCICQKDFQSPRAIVRCEEVTGTEEAFTIKRIARLYIFSTTMISLFQSPPDSSDLQAISLYKLKLSRSIQWDLKNEIQALPEDLFTDMPLLYHIRFDDNLISELAENTFIGLLDHLLSLSMENNPIKCGCKIRWIFKIDRYTSLWRNLLGSCEEPKNLHGQRLNDLTQGDFAHCEPIDNTYQ</sequence>
<dbReference type="GO" id="GO:0005886">
    <property type="term" value="C:plasma membrane"/>
    <property type="evidence" value="ECO:0007669"/>
    <property type="project" value="TreeGrafter"/>
</dbReference>
<dbReference type="PANTHER" id="PTHR45930:SF4">
    <property type="entry name" value="ADHESION G PROTEIN-COUPLED RECEPTOR A3"/>
    <property type="match status" value="1"/>
</dbReference>
<evidence type="ECO:0000256" key="4">
    <source>
        <dbReference type="ARBA" id="ARBA00023170"/>
    </source>
</evidence>
<organism evidence="6 7">
    <name type="scientific">Caerostris extrusa</name>
    <name type="common">Bark spider</name>
    <name type="synonym">Caerostris bankana</name>
    <dbReference type="NCBI Taxonomy" id="172846"/>
    <lineage>
        <taxon>Eukaryota</taxon>
        <taxon>Metazoa</taxon>
        <taxon>Ecdysozoa</taxon>
        <taxon>Arthropoda</taxon>
        <taxon>Chelicerata</taxon>
        <taxon>Arachnida</taxon>
        <taxon>Araneae</taxon>
        <taxon>Araneomorphae</taxon>
        <taxon>Entelegynae</taxon>
        <taxon>Araneoidea</taxon>
        <taxon>Araneidae</taxon>
        <taxon>Caerostris</taxon>
    </lineage>
</organism>
<dbReference type="InterPro" id="IPR000483">
    <property type="entry name" value="Cys-rich_flank_reg_C"/>
</dbReference>
<keyword evidence="4" id="KW-0675">Receptor</keyword>
<feature type="domain" description="LRRCT" evidence="5">
    <location>
        <begin position="273"/>
        <end position="324"/>
    </location>
</feature>
<evidence type="ECO:0000313" key="7">
    <source>
        <dbReference type="Proteomes" id="UP001054945"/>
    </source>
</evidence>
<dbReference type="Gene3D" id="3.80.10.10">
    <property type="entry name" value="Ribonuclease Inhibitor"/>
    <property type="match status" value="2"/>
</dbReference>
<feature type="domain" description="LRRCT" evidence="5">
    <location>
        <begin position="80"/>
        <end position="123"/>
    </location>
</feature>
<dbReference type="AlphaFoldDB" id="A0AAV4U1F4"/>
<evidence type="ECO:0000313" key="6">
    <source>
        <dbReference type="EMBL" id="GIY51572.1"/>
    </source>
</evidence>
<dbReference type="SUPFAM" id="SSF52058">
    <property type="entry name" value="L domain-like"/>
    <property type="match status" value="2"/>
</dbReference>
<keyword evidence="7" id="KW-1185">Reference proteome</keyword>
<dbReference type="EMBL" id="BPLR01012129">
    <property type="protein sequence ID" value="GIY51572.1"/>
    <property type="molecule type" value="Genomic_DNA"/>
</dbReference>
<dbReference type="SMART" id="SM00082">
    <property type="entry name" value="LRRCT"/>
    <property type="match status" value="2"/>
</dbReference>
<evidence type="ECO:0000256" key="3">
    <source>
        <dbReference type="ARBA" id="ARBA00022729"/>
    </source>
</evidence>
<dbReference type="GO" id="GO:0007166">
    <property type="term" value="P:cell surface receptor signaling pathway"/>
    <property type="evidence" value="ECO:0007669"/>
    <property type="project" value="TreeGrafter"/>
</dbReference>
<evidence type="ECO:0000256" key="2">
    <source>
        <dbReference type="ARBA" id="ARBA00022614"/>
    </source>
</evidence>
<comment type="caution">
    <text evidence="6">The sequence shown here is derived from an EMBL/GenBank/DDBJ whole genome shotgun (WGS) entry which is preliminary data.</text>
</comment>
<proteinExistence type="inferred from homology"/>
<dbReference type="InterPro" id="IPR032675">
    <property type="entry name" value="LRR_dom_sf"/>
</dbReference>
<accession>A0AAV4U1F4</accession>
<evidence type="ECO:0000256" key="1">
    <source>
        <dbReference type="ARBA" id="ARBA00007343"/>
    </source>
</evidence>
<dbReference type="PANTHER" id="PTHR45930">
    <property type="entry name" value="G-PROTEIN COUPLED RECEPTOR 124-LIKE PROTEIN"/>
    <property type="match status" value="1"/>
</dbReference>
<keyword evidence="3" id="KW-0732">Signal</keyword>
<evidence type="ECO:0000259" key="5">
    <source>
        <dbReference type="SMART" id="SM00082"/>
    </source>
</evidence>